<dbReference type="Gene3D" id="3.40.50.1820">
    <property type="entry name" value="alpha/beta hydrolase"/>
    <property type="match status" value="1"/>
</dbReference>
<dbReference type="GO" id="GO:0008236">
    <property type="term" value="F:serine-type peptidase activity"/>
    <property type="evidence" value="ECO:0007669"/>
    <property type="project" value="InterPro"/>
</dbReference>
<evidence type="ECO:0000256" key="3">
    <source>
        <dbReference type="ARBA" id="ARBA00072929"/>
    </source>
</evidence>
<keyword evidence="4" id="KW-0732">Signal</keyword>
<sequence>MHGKLRLNAALPLLLFAAAAAAAGLCLAHAAILKLPTADLKTPWELVEAIYGSSGLRSFNGTWITDDEFYYTASDKSIHKYNAATKKDTIFLESTFLNSYSGATFTLSADNTKILVRHNLTEKFRHSYVAQYDVYDIATNTAIKIHKGEKLQYCGWSPLKDRLAYVYQNNVHIHFNENLEIPITEDGKDGIVYNGVPDWVYEEEVLSSGSALWWSADGTKLAVGFFNDTKVETFKYFLYGDDDSEYSQYPHEEQLKYPKTGTPNPVVYLRVYDLSNDDPIVQRIEAPVDIVSADHILENVVWSNNSHLLITWMNRRQNLASLQSCSHQGACVEVKRIEEPDGWVAMSTPKCLANGLNCIFAYYIDNWYQVWNLNLQTGLNSWKSRGEFTVLNVYGYDEANDKLYYQATPVGDPAQYHVYSNNDCLSCNKVDVDGALCRSASATFSKSYSYYTLTCTGPNPAYTEILETAAHKKITDWELNTAYRANLETKLRPSYRFMNVTLADGSIGIAKLALPPNFDENKKYPLIVVVYGGPDSVRVTNTFTVGYESFVTTTRDTIYAYIDGRGTGNKGKKLLFSVNNDLGDHEVEDQLLVTSWLQQNLTYVDRNRTGIWGWSYGGYMTAKTLQKDDEHIFQCGVSVAPVTSWLYYDTIYTERYMGLPTEEDNLVKYNESSVFGRLDNFKTHDFLLIHGSGDDNVHYQHSLLLAKLLQRADIAFEEQTYTDENHSIGNALPHLYHTIDRFWINCLSMNVTES</sequence>
<dbReference type="InterPro" id="IPR029058">
    <property type="entry name" value="AB_hydrolase_fold"/>
</dbReference>
<dbReference type="InterPro" id="IPR002469">
    <property type="entry name" value="Peptidase_S9B_N"/>
</dbReference>
<evidence type="ECO:0000313" key="7">
    <source>
        <dbReference type="EMBL" id="EDW63638.2"/>
    </source>
</evidence>
<evidence type="ECO:0000313" key="8">
    <source>
        <dbReference type="Proteomes" id="UP000008792"/>
    </source>
</evidence>
<keyword evidence="8" id="KW-1185">Reference proteome</keyword>
<comment type="similarity">
    <text evidence="1">Belongs to the peptidase S9B family. DPPIV subfamily.</text>
</comment>
<dbReference type="Pfam" id="PF00326">
    <property type="entry name" value="Peptidase_S9"/>
    <property type="match status" value="1"/>
</dbReference>
<dbReference type="SUPFAM" id="SSF53474">
    <property type="entry name" value="alpha/beta-Hydrolases"/>
    <property type="match status" value="1"/>
</dbReference>
<evidence type="ECO:0000259" key="5">
    <source>
        <dbReference type="Pfam" id="PF00326"/>
    </source>
</evidence>
<evidence type="ECO:0000256" key="2">
    <source>
        <dbReference type="ARBA" id="ARBA00023180"/>
    </source>
</evidence>
<dbReference type="eggNOG" id="KOG2100">
    <property type="taxonomic scope" value="Eukaryota"/>
</dbReference>
<dbReference type="Proteomes" id="UP000008792">
    <property type="component" value="Unassembled WGS sequence"/>
</dbReference>
<dbReference type="InParanoid" id="B4LRW2"/>
<protein>
    <recommendedName>
        <fullName evidence="3">Venom dipeptidyl peptidase 4</fullName>
    </recommendedName>
</protein>
<dbReference type="Pfam" id="PF00930">
    <property type="entry name" value="DPPIV_N"/>
    <property type="match status" value="1"/>
</dbReference>
<keyword evidence="2" id="KW-0325">Glycoprotein</keyword>
<dbReference type="HOGENOM" id="CLU_006105_4_0_1"/>
<evidence type="ECO:0000256" key="4">
    <source>
        <dbReference type="SAM" id="SignalP"/>
    </source>
</evidence>
<dbReference type="KEGG" id="dvi:6628590"/>
<organism evidence="7 8">
    <name type="scientific">Drosophila virilis</name>
    <name type="common">Fruit fly</name>
    <dbReference type="NCBI Taxonomy" id="7244"/>
    <lineage>
        <taxon>Eukaryota</taxon>
        <taxon>Metazoa</taxon>
        <taxon>Ecdysozoa</taxon>
        <taxon>Arthropoda</taxon>
        <taxon>Hexapoda</taxon>
        <taxon>Insecta</taxon>
        <taxon>Pterygota</taxon>
        <taxon>Neoptera</taxon>
        <taxon>Endopterygota</taxon>
        <taxon>Diptera</taxon>
        <taxon>Brachycera</taxon>
        <taxon>Muscomorpha</taxon>
        <taxon>Ephydroidea</taxon>
        <taxon>Drosophilidae</taxon>
        <taxon>Drosophila</taxon>
    </lineage>
</organism>
<dbReference type="STRING" id="7244.B4LRW2"/>
<dbReference type="ESTHER" id="drovi-b4lrw2">
    <property type="family name" value="DPP4N_Peptidase_S9"/>
</dbReference>
<evidence type="ECO:0000256" key="1">
    <source>
        <dbReference type="ARBA" id="ARBA00010036"/>
    </source>
</evidence>
<feature type="domain" description="Peptidase S9 prolyl oligopeptidase catalytic" evidence="5">
    <location>
        <begin position="548"/>
        <end position="748"/>
    </location>
</feature>
<dbReference type="AlphaFoldDB" id="B4LRW2"/>
<evidence type="ECO:0000259" key="6">
    <source>
        <dbReference type="Pfam" id="PF00930"/>
    </source>
</evidence>
<reference evidence="7 8" key="1">
    <citation type="journal article" date="2007" name="Nature">
        <title>Evolution of genes and genomes on the Drosophila phylogeny.</title>
        <authorList>
            <consortium name="Drosophila 12 Genomes Consortium"/>
            <person name="Clark A.G."/>
            <person name="Eisen M.B."/>
            <person name="Smith D.R."/>
            <person name="Bergman C.M."/>
            <person name="Oliver B."/>
            <person name="Markow T.A."/>
            <person name="Kaufman T.C."/>
            <person name="Kellis M."/>
            <person name="Gelbart W."/>
            <person name="Iyer V.N."/>
            <person name="Pollard D.A."/>
            <person name="Sackton T.B."/>
            <person name="Larracuente A.M."/>
            <person name="Singh N.D."/>
            <person name="Abad J.P."/>
            <person name="Abt D.N."/>
            <person name="Adryan B."/>
            <person name="Aguade M."/>
            <person name="Akashi H."/>
            <person name="Anderson W.W."/>
            <person name="Aquadro C.F."/>
            <person name="Ardell D.H."/>
            <person name="Arguello R."/>
            <person name="Artieri C.G."/>
            <person name="Barbash D.A."/>
            <person name="Barker D."/>
            <person name="Barsanti P."/>
            <person name="Batterham P."/>
            <person name="Batzoglou S."/>
            <person name="Begun D."/>
            <person name="Bhutkar A."/>
            <person name="Blanco E."/>
            <person name="Bosak S.A."/>
            <person name="Bradley R.K."/>
            <person name="Brand A.D."/>
            <person name="Brent M.R."/>
            <person name="Brooks A.N."/>
            <person name="Brown R.H."/>
            <person name="Butlin R.K."/>
            <person name="Caggese C."/>
            <person name="Calvi B.R."/>
            <person name="Bernardo de Carvalho A."/>
            <person name="Caspi A."/>
            <person name="Castrezana S."/>
            <person name="Celniker S.E."/>
            <person name="Chang J.L."/>
            <person name="Chapple C."/>
            <person name="Chatterji S."/>
            <person name="Chinwalla A."/>
            <person name="Civetta A."/>
            <person name="Clifton S.W."/>
            <person name="Comeron J.M."/>
            <person name="Costello J.C."/>
            <person name="Coyne J.A."/>
            <person name="Daub J."/>
            <person name="David R.G."/>
            <person name="Delcher A.L."/>
            <person name="Delehaunty K."/>
            <person name="Do C.B."/>
            <person name="Ebling H."/>
            <person name="Edwards K."/>
            <person name="Eickbush T."/>
            <person name="Evans J.D."/>
            <person name="Filipski A."/>
            <person name="Findeiss S."/>
            <person name="Freyhult E."/>
            <person name="Fulton L."/>
            <person name="Fulton R."/>
            <person name="Garcia A.C."/>
            <person name="Gardiner A."/>
            <person name="Garfield D.A."/>
            <person name="Garvin B.E."/>
            <person name="Gibson G."/>
            <person name="Gilbert D."/>
            <person name="Gnerre S."/>
            <person name="Godfrey J."/>
            <person name="Good R."/>
            <person name="Gotea V."/>
            <person name="Gravely B."/>
            <person name="Greenberg A.J."/>
            <person name="Griffiths-Jones S."/>
            <person name="Gross S."/>
            <person name="Guigo R."/>
            <person name="Gustafson E.A."/>
            <person name="Haerty W."/>
            <person name="Hahn M.W."/>
            <person name="Halligan D.L."/>
            <person name="Halpern A.L."/>
            <person name="Halter G.M."/>
            <person name="Han M.V."/>
            <person name="Heger A."/>
            <person name="Hillier L."/>
            <person name="Hinrichs A.S."/>
            <person name="Holmes I."/>
            <person name="Hoskins R.A."/>
            <person name="Hubisz M.J."/>
            <person name="Hultmark D."/>
            <person name="Huntley M.A."/>
            <person name="Jaffe D.B."/>
            <person name="Jagadeeshan S."/>
            <person name="Jeck W.R."/>
            <person name="Johnson J."/>
            <person name="Jones C.D."/>
            <person name="Jordan W.C."/>
            <person name="Karpen G.H."/>
            <person name="Kataoka E."/>
            <person name="Keightley P.D."/>
            <person name="Kheradpour P."/>
            <person name="Kirkness E.F."/>
            <person name="Koerich L.B."/>
            <person name="Kristiansen K."/>
            <person name="Kudrna D."/>
            <person name="Kulathinal R.J."/>
            <person name="Kumar S."/>
            <person name="Kwok R."/>
            <person name="Lander E."/>
            <person name="Langley C.H."/>
            <person name="Lapoint R."/>
            <person name="Lazzaro B.P."/>
            <person name="Lee S.J."/>
            <person name="Levesque L."/>
            <person name="Li R."/>
            <person name="Lin C.F."/>
            <person name="Lin M.F."/>
            <person name="Lindblad-Toh K."/>
            <person name="Llopart A."/>
            <person name="Long M."/>
            <person name="Low L."/>
            <person name="Lozovsky E."/>
            <person name="Lu J."/>
            <person name="Luo M."/>
            <person name="Machado C.A."/>
            <person name="Makalowski W."/>
            <person name="Marzo M."/>
            <person name="Matsuda M."/>
            <person name="Matzkin L."/>
            <person name="McAllister B."/>
            <person name="McBride C.S."/>
            <person name="McKernan B."/>
            <person name="McKernan K."/>
            <person name="Mendez-Lago M."/>
            <person name="Minx P."/>
            <person name="Mollenhauer M.U."/>
            <person name="Montooth K."/>
            <person name="Mount S.M."/>
            <person name="Mu X."/>
            <person name="Myers E."/>
            <person name="Negre B."/>
            <person name="Newfeld S."/>
            <person name="Nielsen R."/>
            <person name="Noor M.A."/>
            <person name="O'Grady P."/>
            <person name="Pachter L."/>
            <person name="Papaceit M."/>
            <person name="Parisi M.J."/>
            <person name="Parisi M."/>
            <person name="Parts L."/>
            <person name="Pedersen J.S."/>
            <person name="Pesole G."/>
            <person name="Phillippy A.M."/>
            <person name="Ponting C.P."/>
            <person name="Pop M."/>
            <person name="Porcelli D."/>
            <person name="Powell J.R."/>
            <person name="Prohaska S."/>
            <person name="Pruitt K."/>
            <person name="Puig M."/>
            <person name="Quesneville H."/>
            <person name="Ram K.R."/>
            <person name="Rand D."/>
            <person name="Rasmussen M.D."/>
            <person name="Reed L.K."/>
            <person name="Reenan R."/>
            <person name="Reily A."/>
            <person name="Remington K.A."/>
            <person name="Rieger T.T."/>
            <person name="Ritchie M.G."/>
            <person name="Robin C."/>
            <person name="Rogers Y.H."/>
            <person name="Rohde C."/>
            <person name="Rozas J."/>
            <person name="Rubenfield M.J."/>
            <person name="Ruiz A."/>
            <person name="Russo S."/>
            <person name="Salzberg S.L."/>
            <person name="Sanchez-Gracia A."/>
            <person name="Saranga D.J."/>
            <person name="Sato H."/>
            <person name="Schaeffer S.W."/>
            <person name="Schatz M.C."/>
            <person name="Schlenke T."/>
            <person name="Schwartz R."/>
            <person name="Segarra C."/>
            <person name="Singh R.S."/>
            <person name="Sirot L."/>
            <person name="Sirota M."/>
            <person name="Sisneros N.B."/>
            <person name="Smith C.D."/>
            <person name="Smith T.F."/>
            <person name="Spieth J."/>
            <person name="Stage D.E."/>
            <person name="Stark A."/>
            <person name="Stephan W."/>
            <person name="Strausberg R.L."/>
            <person name="Strempel S."/>
            <person name="Sturgill D."/>
            <person name="Sutton G."/>
            <person name="Sutton G.G."/>
            <person name="Tao W."/>
            <person name="Teichmann S."/>
            <person name="Tobari Y.N."/>
            <person name="Tomimura Y."/>
            <person name="Tsolas J.M."/>
            <person name="Valente V.L."/>
            <person name="Venter E."/>
            <person name="Venter J.C."/>
            <person name="Vicario S."/>
            <person name="Vieira F.G."/>
            <person name="Vilella A.J."/>
            <person name="Villasante A."/>
            <person name="Walenz B."/>
            <person name="Wang J."/>
            <person name="Wasserman M."/>
            <person name="Watts T."/>
            <person name="Wilson D."/>
            <person name="Wilson R.K."/>
            <person name="Wing R.A."/>
            <person name="Wolfner M.F."/>
            <person name="Wong A."/>
            <person name="Wong G.K."/>
            <person name="Wu C.I."/>
            <person name="Wu G."/>
            <person name="Yamamoto D."/>
            <person name="Yang H.P."/>
            <person name="Yang S.P."/>
            <person name="Yorke J.A."/>
            <person name="Yoshida K."/>
            <person name="Zdobnov E."/>
            <person name="Zhang P."/>
            <person name="Zhang Y."/>
            <person name="Zimin A.V."/>
            <person name="Baldwin J."/>
            <person name="Abdouelleil A."/>
            <person name="Abdulkadir J."/>
            <person name="Abebe A."/>
            <person name="Abera B."/>
            <person name="Abreu J."/>
            <person name="Acer S.C."/>
            <person name="Aftuck L."/>
            <person name="Alexander A."/>
            <person name="An P."/>
            <person name="Anderson E."/>
            <person name="Anderson S."/>
            <person name="Arachi H."/>
            <person name="Azer M."/>
            <person name="Bachantsang P."/>
            <person name="Barry A."/>
            <person name="Bayul T."/>
            <person name="Berlin A."/>
            <person name="Bessette D."/>
            <person name="Bloom T."/>
            <person name="Blye J."/>
            <person name="Boguslavskiy L."/>
            <person name="Bonnet C."/>
            <person name="Boukhgalter B."/>
            <person name="Bourzgui I."/>
            <person name="Brown A."/>
            <person name="Cahill P."/>
            <person name="Channer S."/>
            <person name="Cheshatsang Y."/>
            <person name="Chuda L."/>
            <person name="Citroen M."/>
            <person name="Collymore A."/>
            <person name="Cooke P."/>
            <person name="Costello M."/>
            <person name="D'Aco K."/>
            <person name="Daza R."/>
            <person name="De Haan G."/>
            <person name="DeGray S."/>
            <person name="DeMaso C."/>
            <person name="Dhargay N."/>
            <person name="Dooley K."/>
            <person name="Dooley E."/>
            <person name="Doricent M."/>
            <person name="Dorje P."/>
            <person name="Dorjee K."/>
            <person name="Dupes A."/>
            <person name="Elong R."/>
            <person name="Falk J."/>
            <person name="Farina A."/>
            <person name="Faro S."/>
            <person name="Ferguson D."/>
            <person name="Fisher S."/>
            <person name="Foley C.D."/>
            <person name="Franke A."/>
            <person name="Friedrich D."/>
            <person name="Gadbois L."/>
            <person name="Gearin G."/>
            <person name="Gearin C.R."/>
            <person name="Giannoukos G."/>
            <person name="Goode T."/>
            <person name="Graham J."/>
            <person name="Grandbois E."/>
            <person name="Grewal S."/>
            <person name="Gyaltsen K."/>
            <person name="Hafez N."/>
            <person name="Hagos B."/>
            <person name="Hall J."/>
            <person name="Henson C."/>
            <person name="Hollinger A."/>
            <person name="Honan T."/>
            <person name="Huard M.D."/>
            <person name="Hughes L."/>
            <person name="Hurhula B."/>
            <person name="Husby M.E."/>
            <person name="Kamat A."/>
            <person name="Kanga B."/>
            <person name="Kashin S."/>
            <person name="Khazanovich D."/>
            <person name="Kisner P."/>
            <person name="Lance K."/>
            <person name="Lara M."/>
            <person name="Lee W."/>
            <person name="Lennon N."/>
            <person name="Letendre F."/>
            <person name="LeVine R."/>
            <person name="Lipovsky A."/>
            <person name="Liu X."/>
            <person name="Liu J."/>
            <person name="Liu S."/>
            <person name="Lokyitsang T."/>
            <person name="Lokyitsang Y."/>
            <person name="Lubonja R."/>
            <person name="Lui A."/>
            <person name="MacDonald P."/>
            <person name="Magnisalis V."/>
            <person name="Maru K."/>
            <person name="Matthews C."/>
            <person name="McCusker W."/>
            <person name="McDonough S."/>
            <person name="Mehta T."/>
            <person name="Meldrim J."/>
            <person name="Meneus L."/>
            <person name="Mihai O."/>
            <person name="Mihalev A."/>
            <person name="Mihova T."/>
            <person name="Mittelman R."/>
            <person name="Mlenga V."/>
            <person name="Montmayeur A."/>
            <person name="Mulrain L."/>
            <person name="Navidi A."/>
            <person name="Naylor J."/>
            <person name="Negash T."/>
            <person name="Nguyen T."/>
            <person name="Nguyen N."/>
            <person name="Nicol R."/>
            <person name="Norbu C."/>
            <person name="Norbu N."/>
            <person name="Novod N."/>
            <person name="O'Neill B."/>
            <person name="Osman S."/>
            <person name="Markiewicz E."/>
            <person name="Oyono O.L."/>
            <person name="Patti C."/>
            <person name="Phunkhang P."/>
            <person name="Pierre F."/>
            <person name="Priest M."/>
            <person name="Raghuraman S."/>
            <person name="Rege F."/>
            <person name="Reyes R."/>
            <person name="Rise C."/>
            <person name="Rogov P."/>
            <person name="Ross K."/>
            <person name="Ryan E."/>
            <person name="Settipalli S."/>
            <person name="Shea T."/>
            <person name="Sherpa N."/>
            <person name="Shi L."/>
            <person name="Shih D."/>
            <person name="Sparrow T."/>
            <person name="Spaulding J."/>
            <person name="Stalker J."/>
            <person name="Stange-Thomann N."/>
            <person name="Stavropoulos S."/>
            <person name="Stone C."/>
            <person name="Strader C."/>
            <person name="Tesfaye S."/>
            <person name="Thomson T."/>
            <person name="Thoulutsang Y."/>
            <person name="Thoulutsang D."/>
            <person name="Topham K."/>
            <person name="Topping I."/>
            <person name="Tsamla T."/>
            <person name="Vassiliev H."/>
            <person name="Vo A."/>
            <person name="Wangchuk T."/>
            <person name="Wangdi T."/>
            <person name="Weiand M."/>
            <person name="Wilkinson J."/>
            <person name="Wilson A."/>
            <person name="Yadav S."/>
            <person name="Young G."/>
            <person name="Yu Q."/>
            <person name="Zembek L."/>
            <person name="Zhong D."/>
            <person name="Zimmer A."/>
            <person name="Zwirko Z."/>
            <person name="Jaffe D.B."/>
            <person name="Alvarez P."/>
            <person name="Brockman W."/>
            <person name="Butler J."/>
            <person name="Chin C."/>
            <person name="Gnerre S."/>
            <person name="Grabherr M."/>
            <person name="Kleber M."/>
            <person name="Mauceli E."/>
            <person name="MacCallum I."/>
        </authorList>
    </citation>
    <scope>NUCLEOTIDE SEQUENCE [LARGE SCALE GENOMIC DNA]</scope>
    <source>
        <strain evidence="8">Tucson 15010-1051.87</strain>
    </source>
</reference>
<dbReference type="GO" id="GO:0005886">
    <property type="term" value="C:plasma membrane"/>
    <property type="evidence" value="ECO:0007669"/>
    <property type="project" value="TreeGrafter"/>
</dbReference>
<dbReference type="GO" id="GO:0006508">
    <property type="term" value="P:proteolysis"/>
    <property type="evidence" value="ECO:0007669"/>
    <property type="project" value="InterPro"/>
</dbReference>
<proteinExistence type="inferred from homology"/>
<dbReference type="EMBL" id="CH940649">
    <property type="protein sequence ID" value="EDW63638.2"/>
    <property type="molecule type" value="Genomic_DNA"/>
</dbReference>
<dbReference type="InterPro" id="IPR001375">
    <property type="entry name" value="Peptidase_S9_cat"/>
</dbReference>
<dbReference type="FunFam" id="3.40.50.1820:FF:000003">
    <property type="entry name" value="Dipeptidyl peptidase 4"/>
    <property type="match status" value="1"/>
</dbReference>
<dbReference type="OrthoDB" id="16520at2759"/>
<dbReference type="GO" id="GO:0008239">
    <property type="term" value="F:dipeptidyl-peptidase activity"/>
    <property type="evidence" value="ECO:0007669"/>
    <property type="project" value="TreeGrafter"/>
</dbReference>
<dbReference type="PANTHER" id="PTHR11731:SF154">
    <property type="entry name" value="VENOM DIPEPTIDYL PEPTIDASE 4-LIKE PROTEIN"/>
    <property type="match status" value="1"/>
</dbReference>
<dbReference type="MEROPS" id="S09.A64"/>
<feature type="signal peptide" evidence="4">
    <location>
        <begin position="1"/>
        <end position="21"/>
    </location>
</feature>
<accession>B4LRW2</accession>
<name>B4LRW2_DROVI</name>
<dbReference type="InterPro" id="IPR050278">
    <property type="entry name" value="Serine_Prot_S9B/DPPIV"/>
</dbReference>
<dbReference type="PANTHER" id="PTHR11731">
    <property type="entry name" value="PROTEASE FAMILY S9B,C DIPEPTIDYL-PEPTIDASE IV-RELATED"/>
    <property type="match status" value="1"/>
</dbReference>
<dbReference type="Gene3D" id="2.140.10.30">
    <property type="entry name" value="Dipeptidylpeptidase IV, N-terminal domain"/>
    <property type="match status" value="1"/>
</dbReference>
<feature type="chain" id="PRO_5006457387" description="Venom dipeptidyl peptidase 4" evidence="4">
    <location>
        <begin position="22"/>
        <end position="754"/>
    </location>
</feature>
<feature type="domain" description="Dipeptidylpeptidase IV N-terminal" evidence="6">
    <location>
        <begin position="108"/>
        <end position="460"/>
    </location>
</feature>
<dbReference type="SUPFAM" id="SSF82171">
    <property type="entry name" value="DPP6 N-terminal domain-like"/>
    <property type="match status" value="1"/>
</dbReference>
<dbReference type="FunCoup" id="B4LRW2">
    <property type="interactions" value="102"/>
</dbReference>
<gene>
    <name evidence="7" type="primary">Dvir\GJ11997</name>
    <name evidence="7" type="ORF">Dvir_GJ11997</name>
</gene>